<gene>
    <name evidence="2" type="ORF">EJ02DRAFT_476211</name>
</gene>
<name>A0A6A5SJR4_9PLEO</name>
<keyword evidence="3" id="KW-1185">Reference proteome</keyword>
<accession>A0A6A5SJR4</accession>
<dbReference type="EMBL" id="ML976132">
    <property type="protein sequence ID" value="KAF1937597.1"/>
    <property type="molecule type" value="Genomic_DNA"/>
</dbReference>
<dbReference type="Gene3D" id="3.40.50.300">
    <property type="entry name" value="P-loop containing nucleotide triphosphate hydrolases"/>
    <property type="match status" value="1"/>
</dbReference>
<dbReference type="GO" id="GO:0016887">
    <property type="term" value="F:ATP hydrolysis activity"/>
    <property type="evidence" value="ECO:0007669"/>
    <property type="project" value="InterPro"/>
</dbReference>
<dbReference type="PANTHER" id="PTHR46411:SF3">
    <property type="entry name" value="AAA+ ATPASE DOMAIN-CONTAINING PROTEIN"/>
    <property type="match status" value="1"/>
</dbReference>
<dbReference type="PANTHER" id="PTHR46411">
    <property type="entry name" value="FAMILY ATPASE, PUTATIVE-RELATED"/>
    <property type="match status" value="1"/>
</dbReference>
<feature type="domain" description="AAA+ ATPase" evidence="1">
    <location>
        <begin position="242"/>
        <end position="369"/>
    </location>
</feature>
<sequence length="445" mass="51030">MPPPVMPGHPQKGQRCNIKNVYRVPDEKNPNKYHWIDEKSLQYGLIDDKTKMKKTREAFAINVYHKLNEEDDEWYVHEVPINITLLHSALGKILEGYPGLTQHRLMSFAPPFLPFIHRWQALLSYENNLDAMSETKNHLQLLQQVLHPLLEESFKTIRDVDLSPMTDEQCLHATPTVKCFKIEKKKWEKLAVAKIHEIPWAEKAFDSLVLDHSEKGLMLALVDRDQFTQGRPFDDFIGGKGQGMIMLLCGPPGVGKTLTAETVSEHLRRPLYKLGAGDLGTDARHVEASLDKALKLCGHFGAVLLIDEVDVFMEARTSNNLQRNELVSVFLRLLEYYNGIMILTTNRMRSIDSAFESRIDITLTYNSLTEVDRQQVWRNFLATMDPKDFDIGETDLMKLAKWDFNGRQLKSAIKTARILASKKWEPLNIQHLNVVLITDFPSLSL</sequence>
<dbReference type="InterPro" id="IPR003593">
    <property type="entry name" value="AAA+_ATPase"/>
</dbReference>
<evidence type="ECO:0000313" key="2">
    <source>
        <dbReference type="EMBL" id="KAF1937597.1"/>
    </source>
</evidence>
<dbReference type="SUPFAM" id="SSF52540">
    <property type="entry name" value="P-loop containing nucleoside triphosphate hydrolases"/>
    <property type="match status" value="1"/>
</dbReference>
<dbReference type="CDD" id="cd19481">
    <property type="entry name" value="RecA-like_protease"/>
    <property type="match status" value="1"/>
</dbReference>
<evidence type="ECO:0000259" key="1">
    <source>
        <dbReference type="SMART" id="SM00382"/>
    </source>
</evidence>
<dbReference type="AlphaFoldDB" id="A0A6A5SJR4"/>
<evidence type="ECO:0000313" key="3">
    <source>
        <dbReference type="Proteomes" id="UP000800038"/>
    </source>
</evidence>
<protein>
    <submittedName>
        <fullName evidence="2">P-loop containing nucleoside triphosphate hydrolase protein</fullName>
    </submittedName>
</protein>
<proteinExistence type="predicted"/>
<dbReference type="Pfam" id="PF00004">
    <property type="entry name" value="AAA"/>
    <property type="match status" value="1"/>
</dbReference>
<organism evidence="2 3">
    <name type="scientific">Clathrospora elynae</name>
    <dbReference type="NCBI Taxonomy" id="706981"/>
    <lineage>
        <taxon>Eukaryota</taxon>
        <taxon>Fungi</taxon>
        <taxon>Dikarya</taxon>
        <taxon>Ascomycota</taxon>
        <taxon>Pezizomycotina</taxon>
        <taxon>Dothideomycetes</taxon>
        <taxon>Pleosporomycetidae</taxon>
        <taxon>Pleosporales</taxon>
        <taxon>Diademaceae</taxon>
        <taxon>Clathrospora</taxon>
    </lineage>
</organism>
<dbReference type="Proteomes" id="UP000800038">
    <property type="component" value="Unassembled WGS sequence"/>
</dbReference>
<dbReference type="OrthoDB" id="10042665at2759"/>
<dbReference type="SMART" id="SM00382">
    <property type="entry name" value="AAA"/>
    <property type="match status" value="1"/>
</dbReference>
<dbReference type="GO" id="GO:0005524">
    <property type="term" value="F:ATP binding"/>
    <property type="evidence" value="ECO:0007669"/>
    <property type="project" value="InterPro"/>
</dbReference>
<keyword evidence="2" id="KW-0378">Hydrolase</keyword>
<reference evidence="2" key="1">
    <citation type="journal article" date="2020" name="Stud. Mycol.">
        <title>101 Dothideomycetes genomes: a test case for predicting lifestyles and emergence of pathogens.</title>
        <authorList>
            <person name="Haridas S."/>
            <person name="Albert R."/>
            <person name="Binder M."/>
            <person name="Bloem J."/>
            <person name="Labutti K."/>
            <person name="Salamov A."/>
            <person name="Andreopoulos B."/>
            <person name="Baker S."/>
            <person name="Barry K."/>
            <person name="Bills G."/>
            <person name="Bluhm B."/>
            <person name="Cannon C."/>
            <person name="Castanera R."/>
            <person name="Culley D."/>
            <person name="Daum C."/>
            <person name="Ezra D."/>
            <person name="Gonzalez J."/>
            <person name="Henrissat B."/>
            <person name="Kuo A."/>
            <person name="Liang C."/>
            <person name="Lipzen A."/>
            <person name="Lutzoni F."/>
            <person name="Magnuson J."/>
            <person name="Mondo S."/>
            <person name="Nolan M."/>
            <person name="Ohm R."/>
            <person name="Pangilinan J."/>
            <person name="Park H.-J."/>
            <person name="Ramirez L."/>
            <person name="Alfaro M."/>
            <person name="Sun H."/>
            <person name="Tritt A."/>
            <person name="Yoshinaga Y."/>
            <person name="Zwiers L.-H."/>
            <person name="Turgeon B."/>
            <person name="Goodwin S."/>
            <person name="Spatafora J."/>
            <person name="Crous P."/>
            <person name="Grigoriev I."/>
        </authorList>
    </citation>
    <scope>NUCLEOTIDE SEQUENCE</scope>
    <source>
        <strain evidence="2">CBS 161.51</strain>
    </source>
</reference>
<dbReference type="InterPro" id="IPR027417">
    <property type="entry name" value="P-loop_NTPase"/>
</dbReference>
<dbReference type="InterPro" id="IPR003959">
    <property type="entry name" value="ATPase_AAA_core"/>
</dbReference>